<evidence type="ECO:0000259" key="6">
    <source>
        <dbReference type="Pfam" id="PF01509"/>
    </source>
</evidence>
<evidence type="ECO:0000256" key="3">
    <source>
        <dbReference type="ARBA" id="ARBA00022694"/>
    </source>
</evidence>
<feature type="active site" description="Nucleophile" evidence="5">
    <location>
        <position position="55"/>
    </location>
</feature>
<dbReference type="InterPro" id="IPR015240">
    <property type="entry name" value="tRNA_sdUridine_synth_fam1_C"/>
</dbReference>
<dbReference type="InterPro" id="IPR020103">
    <property type="entry name" value="PsdUridine_synth_cat_dom_sf"/>
</dbReference>
<dbReference type="InterPro" id="IPR032819">
    <property type="entry name" value="TruB_C"/>
</dbReference>
<evidence type="ECO:0000313" key="9">
    <source>
        <dbReference type="EMBL" id="ROO29287.1"/>
    </source>
</evidence>
<dbReference type="PANTHER" id="PTHR13767:SF2">
    <property type="entry name" value="PSEUDOURIDYLATE SYNTHASE TRUB1"/>
    <property type="match status" value="1"/>
</dbReference>
<comment type="function">
    <text evidence="5">Responsible for synthesis of pseudouridine from uracil-55 in the psi GC loop of transfer RNAs.</text>
</comment>
<dbReference type="GO" id="GO:1990481">
    <property type="term" value="P:mRNA pseudouridine synthesis"/>
    <property type="evidence" value="ECO:0007669"/>
    <property type="project" value="TreeGrafter"/>
</dbReference>
<evidence type="ECO:0000256" key="2">
    <source>
        <dbReference type="ARBA" id="ARBA00005642"/>
    </source>
</evidence>
<dbReference type="InterPro" id="IPR014780">
    <property type="entry name" value="tRNA_psdUridine_synth_TruB"/>
</dbReference>
<feature type="domain" description="tRNA pseudouridine synthase II TruB subfamily 1 C-terminal" evidence="7">
    <location>
        <begin position="262"/>
        <end position="316"/>
    </location>
</feature>
<reference evidence="9 10" key="1">
    <citation type="submission" date="2013-10" db="EMBL/GenBank/DDBJ databases">
        <title>Salinisphaera japonica YTM-1 Genome Sequencing.</title>
        <authorList>
            <person name="Lai Q."/>
            <person name="Li C."/>
            <person name="Shao Z."/>
        </authorList>
    </citation>
    <scope>NUCLEOTIDE SEQUENCE [LARGE SCALE GENOMIC DNA]</scope>
    <source>
        <strain evidence="9 10">YTM-1</strain>
    </source>
</reference>
<dbReference type="OrthoDB" id="9802309at2"/>
<dbReference type="PANTHER" id="PTHR13767">
    <property type="entry name" value="TRNA-PSEUDOURIDINE SYNTHASE"/>
    <property type="match status" value="1"/>
</dbReference>
<name>A0A423PUK9_9GAMM</name>
<dbReference type="InParanoid" id="A0A423PUK9"/>
<sequence>MTGSRPRIVARRKKGRALDGVVLLDKPYGVSSNDALQQVRRLLNAQKAGHTGSLDPLATGLLPLCFGEATKLSSYLLSADKHYRVTASLAHETETGDIEGQATEYANVALPSPEWLHDLLTGFVGQLEQIPPMYSALKVDGKPLYAYARAGETVERAPRPVTVHALDLVSFDENTATMTLDVSVSGGTYVRTLVEDIARSWGGRAHVTALRRTGVGHLFAAGQTVALSQIASDCHDPDVPDGTALPAWLLPVSQLLAGWVHIDLDEAQASRIGMGQTLGGYPDLPAGSIRLNGPDGRVIGLGQHKPPNGLSPLRLFSRPLA</sequence>
<evidence type="ECO:0000256" key="1">
    <source>
        <dbReference type="ARBA" id="ARBA00000385"/>
    </source>
</evidence>
<dbReference type="FunCoup" id="A0A423PUK9">
    <property type="interactions" value="522"/>
</dbReference>
<accession>A0A423PUK9</accession>
<keyword evidence="10" id="KW-1185">Reference proteome</keyword>
<dbReference type="Pfam" id="PF09157">
    <property type="entry name" value="TruB-C_2"/>
    <property type="match status" value="1"/>
</dbReference>
<dbReference type="EMBL" id="AYKG01000016">
    <property type="protein sequence ID" value="ROO29287.1"/>
    <property type="molecule type" value="Genomic_DNA"/>
</dbReference>
<dbReference type="Proteomes" id="UP000285310">
    <property type="component" value="Unassembled WGS sequence"/>
</dbReference>
<evidence type="ECO:0000256" key="5">
    <source>
        <dbReference type="HAMAP-Rule" id="MF_01080"/>
    </source>
</evidence>
<dbReference type="GO" id="GO:0160148">
    <property type="term" value="F:tRNA pseudouridine(55) synthase activity"/>
    <property type="evidence" value="ECO:0007669"/>
    <property type="project" value="UniProtKB-EC"/>
</dbReference>
<comment type="catalytic activity">
    <reaction evidence="1 5">
        <text>uridine(55) in tRNA = pseudouridine(55) in tRNA</text>
        <dbReference type="Rhea" id="RHEA:42532"/>
        <dbReference type="Rhea" id="RHEA-COMP:10101"/>
        <dbReference type="Rhea" id="RHEA-COMP:10102"/>
        <dbReference type="ChEBI" id="CHEBI:65314"/>
        <dbReference type="ChEBI" id="CHEBI:65315"/>
        <dbReference type="EC" id="5.4.99.25"/>
    </reaction>
</comment>
<comment type="similarity">
    <text evidence="2 5">Belongs to the pseudouridine synthase TruB family. Type 1 subfamily.</text>
</comment>
<dbReference type="Pfam" id="PF01509">
    <property type="entry name" value="TruB_N"/>
    <property type="match status" value="1"/>
</dbReference>
<dbReference type="HAMAP" id="MF_01080">
    <property type="entry name" value="TruB_bact"/>
    <property type="match status" value="1"/>
</dbReference>
<keyword evidence="4 5" id="KW-0413">Isomerase</keyword>
<comment type="caution">
    <text evidence="9">The sequence shown here is derived from an EMBL/GenBank/DDBJ whole genome shotgun (WGS) entry which is preliminary data.</text>
</comment>
<organism evidence="9 10">
    <name type="scientific">Salinisphaera japonica YTM-1</name>
    <dbReference type="NCBI Taxonomy" id="1209778"/>
    <lineage>
        <taxon>Bacteria</taxon>
        <taxon>Pseudomonadati</taxon>
        <taxon>Pseudomonadota</taxon>
        <taxon>Gammaproteobacteria</taxon>
        <taxon>Salinisphaerales</taxon>
        <taxon>Salinisphaeraceae</taxon>
        <taxon>Salinisphaera</taxon>
    </lineage>
</organism>
<keyword evidence="3 5" id="KW-0819">tRNA processing</keyword>
<protein>
    <recommendedName>
        <fullName evidence="5">tRNA pseudouridine synthase B</fullName>
        <ecNumber evidence="5">5.4.99.25</ecNumber>
    </recommendedName>
    <alternativeName>
        <fullName evidence="5">tRNA pseudouridine(55) synthase</fullName>
        <shortName evidence="5">Psi55 synthase</shortName>
    </alternativeName>
    <alternativeName>
        <fullName evidence="5">tRNA pseudouridylate synthase</fullName>
    </alternativeName>
    <alternativeName>
        <fullName evidence="5">tRNA-uridine isomerase</fullName>
    </alternativeName>
</protein>
<dbReference type="Pfam" id="PF16198">
    <property type="entry name" value="TruB_C_2"/>
    <property type="match status" value="1"/>
</dbReference>
<dbReference type="Gene3D" id="3.30.2350.10">
    <property type="entry name" value="Pseudouridine synthase"/>
    <property type="match status" value="1"/>
</dbReference>
<dbReference type="SUPFAM" id="SSF55120">
    <property type="entry name" value="Pseudouridine synthase"/>
    <property type="match status" value="1"/>
</dbReference>
<dbReference type="InterPro" id="IPR002501">
    <property type="entry name" value="PsdUridine_synth_N"/>
</dbReference>
<dbReference type="AlphaFoldDB" id="A0A423PUK9"/>
<proteinExistence type="inferred from homology"/>
<evidence type="ECO:0000259" key="8">
    <source>
        <dbReference type="Pfam" id="PF16198"/>
    </source>
</evidence>
<gene>
    <name evidence="5 9" type="primary">truB</name>
    <name evidence="9" type="ORF">SAJA_06525</name>
</gene>
<evidence type="ECO:0000256" key="4">
    <source>
        <dbReference type="ARBA" id="ARBA00023235"/>
    </source>
</evidence>
<dbReference type="NCBIfam" id="TIGR00431">
    <property type="entry name" value="TruB"/>
    <property type="match status" value="1"/>
</dbReference>
<feature type="domain" description="Pseudouridine synthase II N-terminal" evidence="6">
    <location>
        <begin position="40"/>
        <end position="190"/>
    </location>
</feature>
<dbReference type="EC" id="5.4.99.25" evidence="5"/>
<dbReference type="GO" id="GO:0003723">
    <property type="term" value="F:RNA binding"/>
    <property type="evidence" value="ECO:0007669"/>
    <property type="project" value="InterPro"/>
</dbReference>
<evidence type="ECO:0000313" key="10">
    <source>
        <dbReference type="Proteomes" id="UP000285310"/>
    </source>
</evidence>
<dbReference type="GO" id="GO:0031119">
    <property type="term" value="P:tRNA pseudouridine synthesis"/>
    <property type="evidence" value="ECO:0007669"/>
    <property type="project" value="UniProtKB-UniRule"/>
</dbReference>
<dbReference type="CDD" id="cd02573">
    <property type="entry name" value="PseudoU_synth_EcTruB"/>
    <property type="match status" value="1"/>
</dbReference>
<feature type="domain" description="tRNA pseudouridylate synthase B C-terminal" evidence="8">
    <location>
        <begin position="191"/>
        <end position="256"/>
    </location>
</feature>
<evidence type="ECO:0000259" key="7">
    <source>
        <dbReference type="Pfam" id="PF09157"/>
    </source>
</evidence>